<evidence type="ECO:0000256" key="1">
    <source>
        <dbReference type="ARBA" id="ARBA00022441"/>
    </source>
</evidence>
<reference evidence="4 5" key="1">
    <citation type="submission" date="2022-05" db="EMBL/GenBank/DDBJ databases">
        <authorList>
            <consortium name="Genoscope - CEA"/>
            <person name="William W."/>
        </authorList>
    </citation>
    <scope>NUCLEOTIDE SEQUENCE [LARGE SCALE GENOMIC DNA]</scope>
</reference>
<dbReference type="PANTHER" id="PTHR45632">
    <property type="entry name" value="LD33804P"/>
    <property type="match status" value="1"/>
</dbReference>
<dbReference type="SUPFAM" id="SSF54695">
    <property type="entry name" value="POZ domain"/>
    <property type="match status" value="1"/>
</dbReference>
<dbReference type="Gene3D" id="1.25.40.420">
    <property type="match status" value="1"/>
</dbReference>
<dbReference type="SMART" id="SM00875">
    <property type="entry name" value="BACK"/>
    <property type="match status" value="1"/>
</dbReference>
<proteinExistence type="predicted"/>
<dbReference type="InterPro" id="IPR011705">
    <property type="entry name" value="BACK"/>
</dbReference>
<dbReference type="PANTHER" id="PTHR45632:SF3">
    <property type="entry name" value="KELCH-LIKE PROTEIN 32"/>
    <property type="match status" value="1"/>
</dbReference>
<protein>
    <recommendedName>
        <fullName evidence="3">BTB domain-containing protein</fullName>
    </recommendedName>
</protein>
<name>A0ABN8NRG1_9CNID</name>
<sequence>MAMTWQRNLASANTTTVSNENCFVSSSHITNAFLSFQDMRMKEENCDIFICIHGQRFPAHRVVLAGTCKFFREKLVAKQVDEEEKPPHFKELEIPEQFEKQIVHSVLDFLYTGKLVLNFLQMNDMLRLLCYLQIDEAILACERFSIEHLRANNCIKFVELSEDLDLGQLKQKTMEYIEWNFTQVAKENDFVHLTTDQLISLLRSNNLRVKREDRVYEAVWKWYKYAPEMRNQDLVSVMKTVRFRQMTTKFLRTRVIPELVEGEEKCRQEVEDALTARRFSREDKDFGTPRNSGNMVYIFSSKTSKFDLFDKVHNACVPCPEITCSDGIKDLNNYRRAVVVQDELYVVSKREVIRFNHVTRKWTWVGDGRSVREAGVCSERNNIYVTGGKPDDMAAHVFDVRFGQWSSLPEMIRPRRRHGVTILKNKIYVIGGINDDGLLTTMESYNVKSQKWKQMPGLLAPRFSFGVTAWAGSIFVYGGRNDRHCLKTMEIYHPDPGDKWIFAPARLHDARSEFGYVVYENQIYCFGGRGVSTIECYDYVNEHWRVVGRVGENTYSISCVLYPPLSFSDAPSLCLVPTSQEGQTGTGDNE</sequence>
<dbReference type="Gene3D" id="3.30.710.10">
    <property type="entry name" value="Potassium Channel Kv1.1, Chain A"/>
    <property type="match status" value="1"/>
</dbReference>
<evidence type="ECO:0000313" key="4">
    <source>
        <dbReference type="EMBL" id="CAH3119320.1"/>
    </source>
</evidence>
<evidence type="ECO:0000313" key="5">
    <source>
        <dbReference type="Proteomes" id="UP001159405"/>
    </source>
</evidence>
<evidence type="ECO:0000259" key="3">
    <source>
        <dbReference type="PROSITE" id="PS50097"/>
    </source>
</evidence>
<dbReference type="PIRSF" id="PIRSF037037">
    <property type="entry name" value="Kelch-like_protein_gigaxonin"/>
    <property type="match status" value="1"/>
</dbReference>
<dbReference type="Pfam" id="PF00651">
    <property type="entry name" value="BTB"/>
    <property type="match status" value="1"/>
</dbReference>
<dbReference type="InterPro" id="IPR011333">
    <property type="entry name" value="SKP1/BTB/POZ_sf"/>
</dbReference>
<dbReference type="SMART" id="SM00612">
    <property type="entry name" value="Kelch"/>
    <property type="match status" value="4"/>
</dbReference>
<dbReference type="InterPro" id="IPR017096">
    <property type="entry name" value="BTB-kelch_protein"/>
</dbReference>
<dbReference type="InterPro" id="IPR000210">
    <property type="entry name" value="BTB/POZ_dom"/>
</dbReference>
<dbReference type="SUPFAM" id="SSF117281">
    <property type="entry name" value="Kelch motif"/>
    <property type="match status" value="2"/>
</dbReference>
<dbReference type="Pfam" id="PF07707">
    <property type="entry name" value="BACK"/>
    <property type="match status" value="1"/>
</dbReference>
<accession>A0ABN8NRG1</accession>
<organism evidence="4 5">
    <name type="scientific">Porites lobata</name>
    <dbReference type="NCBI Taxonomy" id="104759"/>
    <lineage>
        <taxon>Eukaryota</taxon>
        <taxon>Metazoa</taxon>
        <taxon>Cnidaria</taxon>
        <taxon>Anthozoa</taxon>
        <taxon>Hexacorallia</taxon>
        <taxon>Scleractinia</taxon>
        <taxon>Fungiina</taxon>
        <taxon>Poritidae</taxon>
        <taxon>Porites</taxon>
    </lineage>
</organism>
<dbReference type="Pfam" id="PF24681">
    <property type="entry name" value="Kelch_KLHDC2_KLHL20_DRC7"/>
    <property type="match status" value="1"/>
</dbReference>
<gene>
    <name evidence="4" type="ORF">PLOB_00027298</name>
</gene>
<dbReference type="InterPro" id="IPR015915">
    <property type="entry name" value="Kelch-typ_b-propeller"/>
</dbReference>
<dbReference type="InterPro" id="IPR006652">
    <property type="entry name" value="Kelch_1"/>
</dbReference>
<comment type="caution">
    <text evidence="4">The sequence shown here is derived from an EMBL/GenBank/DDBJ whole genome shotgun (WGS) entry which is preliminary data.</text>
</comment>
<evidence type="ECO:0000256" key="2">
    <source>
        <dbReference type="ARBA" id="ARBA00022737"/>
    </source>
</evidence>
<dbReference type="PROSITE" id="PS50097">
    <property type="entry name" value="BTB"/>
    <property type="match status" value="1"/>
</dbReference>
<dbReference type="EMBL" id="CALNXK010000033">
    <property type="protein sequence ID" value="CAH3119320.1"/>
    <property type="molecule type" value="Genomic_DNA"/>
</dbReference>
<feature type="domain" description="BTB" evidence="3">
    <location>
        <begin position="46"/>
        <end position="119"/>
    </location>
</feature>
<dbReference type="Proteomes" id="UP001159405">
    <property type="component" value="Unassembled WGS sequence"/>
</dbReference>
<dbReference type="Gene3D" id="2.120.10.80">
    <property type="entry name" value="Kelch-type beta propeller"/>
    <property type="match status" value="1"/>
</dbReference>
<dbReference type="SMART" id="SM00225">
    <property type="entry name" value="BTB"/>
    <property type="match status" value="1"/>
</dbReference>
<keyword evidence="1" id="KW-0880">Kelch repeat</keyword>
<keyword evidence="2" id="KW-0677">Repeat</keyword>
<keyword evidence="5" id="KW-1185">Reference proteome</keyword>